<keyword evidence="3" id="KW-1185">Reference proteome</keyword>
<proteinExistence type="predicted"/>
<dbReference type="Proteomes" id="UP000092124">
    <property type="component" value="Unassembled WGS sequence"/>
</dbReference>
<protein>
    <submittedName>
        <fullName evidence="2">Uncharacterized protein</fullName>
    </submittedName>
</protein>
<evidence type="ECO:0000313" key="3">
    <source>
        <dbReference type="Proteomes" id="UP000092124"/>
    </source>
</evidence>
<evidence type="ECO:0000313" key="2">
    <source>
        <dbReference type="EMBL" id="OBS58754.1"/>
    </source>
</evidence>
<comment type="caution">
    <text evidence="2">The sequence shown here is derived from an EMBL/GenBank/DDBJ whole genome shotgun (WGS) entry which is preliminary data.</text>
</comment>
<feature type="region of interest" description="Disordered" evidence="1">
    <location>
        <begin position="31"/>
        <end position="77"/>
    </location>
</feature>
<sequence>MGYCEDHALHMNTPDSLRGSTLVLGSSREASFGKLQSQPSTSTCSPSPVTVRTEELKSQLNPNMKVPVTEGDVSMKT</sequence>
<gene>
    <name evidence="2" type="ORF">A6R68_10082</name>
</gene>
<feature type="compositionally biased region" description="Low complexity" evidence="1">
    <location>
        <begin position="36"/>
        <end position="51"/>
    </location>
</feature>
<dbReference type="AlphaFoldDB" id="A0A1A6FYT1"/>
<evidence type="ECO:0000256" key="1">
    <source>
        <dbReference type="SAM" id="MobiDB-lite"/>
    </source>
</evidence>
<dbReference type="EMBL" id="LZPO01110809">
    <property type="protein sequence ID" value="OBS58754.1"/>
    <property type="molecule type" value="Genomic_DNA"/>
</dbReference>
<reference evidence="2 3" key="1">
    <citation type="submission" date="2016-06" db="EMBL/GenBank/DDBJ databases">
        <title>The Draft Genome Sequence and Annotation of the Desert Woodrat Neotoma lepida.</title>
        <authorList>
            <person name="Campbell M."/>
            <person name="Oakeson K.F."/>
            <person name="Yandell M."/>
            <person name="Halpert J.R."/>
            <person name="Dearing D."/>
        </authorList>
    </citation>
    <scope>NUCLEOTIDE SEQUENCE [LARGE SCALE GENOMIC DNA]</scope>
    <source>
        <strain evidence="2">417</strain>
        <tissue evidence="2">Liver</tissue>
    </source>
</reference>
<name>A0A1A6FYT1_NEOLE</name>
<organism evidence="2 3">
    <name type="scientific">Neotoma lepida</name>
    <name type="common">Desert woodrat</name>
    <dbReference type="NCBI Taxonomy" id="56216"/>
    <lineage>
        <taxon>Eukaryota</taxon>
        <taxon>Metazoa</taxon>
        <taxon>Chordata</taxon>
        <taxon>Craniata</taxon>
        <taxon>Vertebrata</taxon>
        <taxon>Euteleostomi</taxon>
        <taxon>Mammalia</taxon>
        <taxon>Eutheria</taxon>
        <taxon>Euarchontoglires</taxon>
        <taxon>Glires</taxon>
        <taxon>Rodentia</taxon>
        <taxon>Myomorpha</taxon>
        <taxon>Muroidea</taxon>
        <taxon>Cricetidae</taxon>
        <taxon>Neotominae</taxon>
        <taxon>Neotoma</taxon>
    </lineage>
</organism>
<accession>A0A1A6FYT1</accession>